<dbReference type="PROSITE" id="PS00018">
    <property type="entry name" value="EF_HAND_1"/>
    <property type="match status" value="1"/>
</dbReference>
<organism evidence="2 3">
    <name type="scientific">Posidoniimonas corsicana</name>
    <dbReference type="NCBI Taxonomy" id="1938618"/>
    <lineage>
        <taxon>Bacteria</taxon>
        <taxon>Pseudomonadati</taxon>
        <taxon>Planctomycetota</taxon>
        <taxon>Planctomycetia</taxon>
        <taxon>Pirellulales</taxon>
        <taxon>Lacipirellulaceae</taxon>
        <taxon>Posidoniimonas</taxon>
    </lineage>
</organism>
<sequence precursor="true">MNHATARRELTFLSVWVTCLGLVATAPAGETILADWNTTTTSNLGIDWTTDAGTTLSIVGAEEFTQPVPFEGEGLLKVVNPSGWQAEPNSPWIFLSGGGGAGLASAVGAGTELRFEAFTPQDFAWREIAVVFLGGVGDGPQILPWTQYQYSFTAEAEGLNEFSVNLTQEIESEGEMRAINDIVTQLSEPGNWFNLYLIPFGQENLDLGDTTTYLDNLRVITPDGVAGDYNGDGAIDAADYTVWRDTLDSTSDLRADGNGNSVIDAGDYDVWRTNYGAGGGLSAAAAAPEPAGLALAAGLLSTGLVGRRLRK</sequence>
<dbReference type="OrthoDB" id="9809583at2"/>
<accession>A0A5C5UZU8</accession>
<dbReference type="AlphaFoldDB" id="A0A5C5UZU8"/>
<reference evidence="2 3" key="1">
    <citation type="submission" date="2019-02" db="EMBL/GenBank/DDBJ databases">
        <title>Deep-cultivation of Planctomycetes and their phenomic and genomic characterization uncovers novel biology.</title>
        <authorList>
            <person name="Wiegand S."/>
            <person name="Jogler M."/>
            <person name="Boedeker C."/>
            <person name="Pinto D."/>
            <person name="Vollmers J."/>
            <person name="Rivas-Marin E."/>
            <person name="Kohn T."/>
            <person name="Peeters S.H."/>
            <person name="Heuer A."/>
            <person name="Rast P."/>
            <person name="Oberbeckmann S."/>
            <person name="Bunk B."/>
            <person name="Jeske O."/>
            <person name="Meyerdierks A."/>
            <person name="Storesund J.E."/>
            <person name="Kallscheuer N."/>
            <person name="Luecker S."/>
            <person name="Lage O.M."/>
            <person name="Pohl T."/>
            <person name="Merkel B.J."/>
            <person name="Hornburger P."/>
            <person name="Mueller R.-W."/>
            <person name="Bruemmer F."/>
            <person name="Labrenz M."/>
            <person name="Spormann A.M."/>
            <person name="Op Den Camp H."/>
            <person name="Overmann J."/>
            <person name="Amann R."/>
            <person name="Jetten M.S.M."/>
            <person name="Mascher T."/>
            <person name="Medema M.H."/>
            <person name="Devos D.P."/>
            <person name="Kaster A.-K."/>
            <person name="Ovreas L."/>
            <person name="Rohde M."/>
            <person name="Galperin M.Y."/>
            <person name="Jogler C."/>
        </authorList>
    </citation>
    <scope>NUCLEOTIDE SEQUENCE [LARGE SCALE GENOMIC DNA]</scope>
    <source>
        <strain evidence="2 3">KOR34</strain>
    </source>
</reference>
<evidence type="ECO:0008006" key="4">
    <source>
        <dbReference type="Google" id="ProtNLM"/>
    </source>
</evidence>
<keyword evidence="3" id="KW-1185">Reference proteome</keyword>
<protein>
    <recommendedName>
        <fullName evidence="4">PEP-CTERM protein-sorting domain-containing protein</fullName>
    </recommendedName>
</protein>
<name>A0A5C5UZU8_9BACT</name>
<feature type="signal peptide" evidence="1">
    <location>
        <begin position="1"/>
        <end position="28"/>
    </location>
</feature>
<comment type="caution">
    <text evidence="2">The sequence shown here is derived from an EMBL/GenBank/DDBJ whole genome shotgun (WGS) entry which is preliminary data.</text>
</comment>
<dbReference type="EMBL" id="SIHJ01000004">
    <property type="protein sequence ID" value="TWT31193.1"/>
    <property type="molecule type" value="Genomic_DNA"/>
</dbReference>
<proteinExistence type="predicted"/>
<evidence type="ECO:0000313" key="3">
    <source>
        <dbReference type="Proteomes" id="UP000316714"/>
    </source>
</evidence>
<evidence type="ECO:0000256" key="1">
    <source>
        <dbReference type="SAM" id="SignalP"/>
    </source>
</evidence>
<keyword evidence="1" id="KW-0732">Signal</keyword>
<dbReference type="InterPro" id="IPR018247">
    <property type="entry name" value="EF_Hand_1_Ca_BS"/>
</dbReference>
<evidence type="ECO:0000313" key="2">
    <source>
        <dbReference type="EMBL" id="TWT31193.1"/>
    </source>
</evidence>
<dbReference type="RefSeq" id="WP_146568379.1">
    <property type="nucleotide sequence ID" value="NZ_SIHJ01000004.1"/>
</dbReference>
<gene>
    <name evidence="2" type="ORF">KOR34_45690</name>
</gene>
<dbReference type="Proteomes" id="UP000316714">
    <property type="component" value="Unassembled WGS sequence"/>
</dbReference>
<feature type="chain" id="PRO_5023051323" description="PEP-CTERM protein-sorting domain-containing protein" evidence="1">
    <location>
        <begin position="29"/>
        <end position="311"/>
    </location>
</feature>